<dbReference type="GO" id="GO:0016020">
    <property type="term" value="C:membrane"/>
    <property type="evidence" value="ECO:0007669"/>
    <property type="project" value="UniProtKB-SubCell"/>
</dbReference>
<dbReference type="Pfam" id="PF12906">
    <property type="entry name" value="RINGv"/>
    <property type="match status" value="1"/>
</dbReference>
<keyword evidence="9" id="KW-0472">Membrane</keyword>
<dbReference type="AlphaFoldDB" id="A0A3S3NWZ0"/>
<evidence type="ECO:0000313" key="13">
    <source>
        <dbReference type="EMBL" id="RWS10723.1"/>
    </source>
</evidence>
<dbReference type="InterPro" id="IPR011016">
    <property type="entry name" value="Znf_RING-CH"/>
</dbReference>
<keyword evidence="6" id="KW-0833">Ubl conjugation pathway</keyword>
<evidence type="ECO:0000256" key="7">
    <source>
        <dbReference type="ARBA" id="ARBA00022833"/>
    </source>
</evidence>
<dbReference type="GO" id="GO:0016740">
    <property type="term" value="F:transferase activity"/>
    <property type="evidence" value="ECO:0007669"/>
    <property type="project" value="UniProtKB-KW"/>
</dbReference>
<dbReference type="PROSITE" id="PS51292">
    <property type="entry name" value="ZF_RING_CH"/>
    <property type="match status" value="1"/>
</dbReference>
<dbReference type="SMART" id="SM00744">
    <property type="entry name" value="RINGv"/>
    <property type="match status" value="1"/>
</dbReference>
<keyword evidence="14" id="KW-1185">Reference proteome</keyword>
<dbReference type="STRING" id="1965070.A0A3S3NWZ0"/>
<evidence type="ECO:0000259" key="11">
    <source>
        <dbReference type="PROSITE" id="PS50089"/>
    </source>
</evidence>
<evidence type="ECO:0000256" key="8">
    <source>
        <dbReference type="ARBA" id="ARBA00022989"/>
    </source>
</evidence>
<dbReference type="Gene3D" id="3.30.40.10">
    <property type="entry name" value="Zinc/RING finger domain, C3HC4 (zinc finger)"/>
    <property type="match status" value="1"/>
</dbReference>
<dbReference type="InterPro" id="IPR001841">
    <property type="entry name" value="Znf_RING"/>
</dbReference>
<dbReference type="GO" id="GO:0008270">
    <property type="term" value="F:zinc ion binding"/>
    <property type="evidence" value="ECO:0007669"/>
    <property type="project" value="UniProtKB-KW"/>
</dbReference>
<keyword evidence="7" id="KW-0862">Zinc</keyword>
<proteinExistence type="predicted"/>
<evidence type="ECO:0000313" key="14">
    <source>
        <dbReference type="Proteomes" id="UP000285301"/>
    </source>
</evidence>
<dbReference type="Proteomes" id="UP000285301">
    <property type="component" value="Unassembled WGS sequence"/>
</dbReference>
<dbReference type="InterPro" id="IPR013083">
    <property type="entry name" value="Znf_RING/FYVE/PHD"/>
</dbReference>
<evidence type="ECO:0000256" key="2">
    <source>
        <dbReference type="ARBA" id="ARBA00022679"/>
    </source>
</evidence>
<evidence type="ECO:0000256" key="6">
    <source>
        <dbReference type="ARBA" id="ARBA00022786"/>
    </source>
</evidence>
<keyword evidence="5 10" id="KW-0863">Zinc-finger</keyword>
<protein>
    <submittedName>
        <fullName evidence="13">Uncharacterized protein</fullName>
    </submittedName>
</protein>
<evidence type="ECO:0000256" key="1">
    <source>
        <dbReference type="ARBA" id="ARBA00004141"/>
    </source>
</evidence>
<dbReference type="PROSITE" id="PS50089">
    <property type="entry name" value="ZF_RING_2"/>
    <property type="match status" value="1"/>
</dbReference>
<dbReference type="EMBL" id="NCKU01001992">
    <property type="protein sequence ID" value="RWS10723.1"/>
    <property type="molecule type" value="Genomic_DNA"/>
</dbReference>
<gene>
    <name evidence="13" type="ORF">B4U79_18065</name>
</gene>
<evidence type="ECO:0000256" key="9">
    <source>
        <dbReference type="ARBA" id="ARBA00023136"/>
    </source>
</evidence>
<evidence type="ECO:0000256" key="10">
    <source>
        <dbReference type="PROSITE-ProRule" id="PRU00175"/>
    </source>
</evidence>
<keyword evidence="8" id="KW-1133">Transmembrane helix</keyword>
<keyword evidence="4" id="KW-0479">Metal-binding</keyword>
<comment type="subcellular location">
    <subcellularLocation>
        <location evidence="1">Membrane</location>
        <topology evidence="1">Multi-pass membrane protein</topology>
    </subcellularLocation>
</comment>
<evidence type="ECO:0000259" key="12">
    <source>
        <dbReference type="PROSITE" id="PS51292"/>
    </source>
</evidence>
<dbReference type="PANTHER" id="PTHR46065">
    <property type="entry name" value="E3 UBIQUITIN-PROTEIN LIGASE MARCH 2/3 FAMILY MEMBER"/>
    <property type="match status" value="1"/>
</dbReference>
<feature type="domain" description="RING-CH-type" evidence="12">
    <location>
        <begin position="17"/>
        <end position="77"/>
    </location>
</feature>
<comment type="caution">
    <text evidence="13">The sequence shown here is derived from an EMBL/GenBank/DDBJ whole genome shotgun (WGS) entry which is preliminary data.</text>
</comment>
<sequence>MMSSNDQDICVISITSEKETENKFCKICLETQEDWKLIEPCGCRGSSAHVHENCLANWFQTSHSLRCEICNTLYSSAVINKLIDILMIIADCKITLVNRVVTSLIAGNKFLKSKGKL</sequence>
<dbReference type="OrthoDB" id="6495498at2759"/>
<name>A0A3S3NWZ0_9ACAR</name>
<keyword evidence="2" id="KW-0808">Transferase</keyword>
<dbReference type="PANTHER" id="PTHR46065:SF3">
    <property type="entry name" value="FI20425P1"/>
    <property type="match status" value="1"/>
</dbReference>
<keyword evidence="3" id="KW-0812">Transmembrane</keyword>
<evidence type="ECO:0000256" key="4">
    <source>
        <dbReference type="ARBA" id="ARBA00022723"/>
    </source>
</evidence>
<feature type="domain" description="RING-type" evidence="11">
    <location>
        <begin position="25"/>
        <end position="71"/>
    </location>
</feature>
<accession>A0A3S3NWZ0</accession>
<dbReference type="SUPFAM" id="SSF57850">
    <property type="entry name" value="RING/U-box"/>
    <property type="match status" value="1"/>
</dbReference>
<evidence type="ECO:0000256" key="3">
    <source>
        <dbReference type="ARBA" id="ARBA00022692"/>
    </source>
</evidence>
<organism evidence="13 14">
    <name type="scientific">Dinothrombium tinctorium</name>
    <dbReference type="NCBI Taxonomy" id="1965070"/>
    <lineage>
        <taxon>Eukaryota</taxon>
        <taxon>Metazoa</taxon>
        <taxon>Ecdysozoa</taxon>
        <taxon>Arthropoda</taxon>
        <taxon>Chelicerata</taxon>
        <taxon>Arachnida</taxon>
        <taxon>Acari</taxon>
        <taxon>Acariformes</taxon>
        <taxon>Trombidiformes</taxon>
        <taxon>Prostigmata</taxon>
        <taxon>Anystina</taxon>
        <taxon>Parasitengona</taxon>
        <taxon>Trombidioidea</taxon>
        <taxon>Trombidiidae</taxon>
        <taxon>Dinothrombium</taxon>
    </lineage>
</organism>
<reference evidence="13 14" key="1">
    <citation type="journal article" date="2018" name="Gigascience">
        <title>Genomes of trombidid mites reveal novel predicted allergens and laterally-transferred genes associated with secondary metabolism.</title>
        <authorList>
            <person name="Dong X."/>
            <person name="Chaisiri K."/>
            <person name="Xia D."/>
            <person name="Armstrong S.D."/>
            <person name="Fang Y."/>
            <person name="Donnelly M.J."/>
            <person name="Kadowaki T."/>
            <person name="McGarry J.W."/>
            <person name="Darby A.C."/>
            <person name="Makepeace B.L."/>
        </authorList>
    </citation>
    <scope>NUCLEOTIDE SEQUENCE [LARGE SCALE GENOMIC DNA]</scope>
    <source>
        <strain evidence="13">UoL-WK</strain>
    </source>
</reference>
<evidence type="ECO:0000256" key="5">
    <source>
        <dbReference type="ARBA" id="ARBA00022771"/>
    </source>
</evidence>